<dbReference type="eggNOG" id="COG2814">
    <property type="taxonomic scope" value="Bacteria"/>
</dbReference>
<dbReference type="STRING" id="796620.VIBC2010_07519"/>
<evidence type="ECO:0000256" key="7">
    <source>
        <dbReference type="ARBA" id="ARBA00023136"/>
    </source>
</evidence>
<feature type="transmembrane region" description="Helical" evidence="8">
    <location>
        <begin position="275"/>
        <end position="295"/>
    </location>
</feature>
<protein>
    <recommendedName>
        <fullName evidence="8">Bcr/CflA family efflux transporter</fullName>
    </recommendedName>
</protein>
<evidence type="ECO:0000256" key="4">
    <source>
        <dbReference type="ARBA" id="ARBA00022475"/>
    </source>
</evidence>
<keyword evidence="6 8" id="KW-1133">Transmembrane helix</keyword>
<dbReference type="InterPro" id="IPR004812">
    <property type="entry name" value="Efflux_drug-R_Bcr/CmlA"/>
</dbReference>
<gene>
    <name evidence="10" type="ORF">VIBC2010_07519</name>
</gene>
<organism evidence="10 11">
    <name type="scientific">Vibrio caribbeanicus ATCC BAA-2122</name>
    <dbReference type="NCBI Taxonomy" id="796620"/>
    <lineage>
        <taxon>Bacteria</taxon>
        <taxon>Pseudomonadati</taxon>
        <taxon>Pseudomonadota</taxon>
        <taxon>Gammaproteobacteria</taxon>
        <taxon>Vibrionales</taxon>
        <taxon>Vibrionaceae</taxon>
        <taxon>Vibrio</taxon>
    </lineage>
</organism>
<dbReference type="InterPro" id="IPR036259">
    <property type="entry name" value="MFS_trans_sf"/>
</dbReference>
<dbReference type="Proteomes" id="UP000002943">
    <property type="component" value="Unassembled WGS sequence"/>
</dbReference>
<dbReference type="RefSeq" id="WP_009601234.1">
    <property type="nucleotide sequence ID" value="NZ_AEIU01000069.1"/>
</dbReference>
<accession>E3BJN1</accession>
<evidence type="ECO:0000256" key="2">
    <source>
        <dbReference type="ARBA" id="ARBA00006236"/>
    </source>
</evidence>
<dbReference type="SUPFAM" id="SSF103473">
    <property type="entry name" value="MFS general substrate transporter"/>
    <property type="match status" value="1"/>
</dbReference>
<sequence>MKKMPMFLAMMVIITGQVGVSIYLPGLPMMSKSLDVSSAEVQTLVTIFLVGFGLSQLIYGPLSDAIGRKPVFIIGQSIYLLGTLLCIIFIHNIDVLIIGRLIQGLGAGSSSVLGRSILSDSYDGEQLVKALSLISVTASIVPIVAPILGGWLTFYLGWESIFLFVVIYLTAIFILGYFALPETLSQKKQVPHPYLMVKTYSKLLLNREVVTSASFNWINYLASVVSLSVMPFLLQHDLGLSAMQYGTVMIIPSVGLLLGGIALNVLNLYLDQKRLLFLSCVIILFSGFWLVISKFSITNLIVSYTMLAIAQGIAFPLSLSMLLAKNKNQAGVISAFSGAVQMFLAGVVGAGIVKYLVYSQPALGVLYVLASTVMLFSLYSSRARQKTEQEFA</sequence>
<dbReference type="PANTHER" id="PTHR23502:SF75">
    <property type="entry name" value="MULTIDRUG RESISTANCE PROTEIN D"/>
    <property type="match status" value="1"/>
</dbReference>
<evidence type="ECO:0000256" key="3">
    <source>
        <dbReference type="ARBA" id="ARBA00022448"/>
    </source>
</evidence>
<keyword evidence="5 8" id="KW-0812">Transmembrane</keyword>
<keyword evidence="11" id="KW-1185">Reference proteome</keyword>
<dbReference type="GO" id="GO:0042910">
    <property type="term" value="F:xenobiotic transmembrane transporter activity"/>
    <property type="evidence" value="ECO:0007669"/>
    <property type="project" value="InterPro"/>
</dbReference>
<keyword evidence="4" id="KW-1003">Cell membrane</keyword>
<keyword evidence="8" id="KW-0997">Cell inner membrane</keyword>
<proteinExistence type="inferred from homology"/>
<evidence type="ECO:0000256" key="8">
    <source>
        <dbReference type="RuleBase" id="RU365088"/>
    </source>
</evidence>
<dbReference type="EMBL" id="AEIU01000069">
    <property type="protein sequence ID" value="EFP96800.1"/>
    <property type="molecule type" value="Genomic_DNA"/>
</dbReference>
<feature type="transmembrane region" description="Helical" evidence="8">
    <location>
        <begin position="130"/>
        <end position="154"/>
    </location>
</feature>
<evidence type="ECO:0000256" key="5">
    <source>
        <dbReference type="ARBA" id="ARBA00022692"/>
    </source>
</evidence>
<feature type="transmembrane region" description="Helical" evidence="8">
    <location>
        <begin position="301"/>
        <end position="323"/>
    </location>
</feature>
<feature type="transmembrane region" description="Helical" evidence="8">
    <location>
        <begin position="39"/>
        <end position="59"/>
    </location>
</feature>
<evidence type="ECO:0000256" key="6">
    <source>
        <dbReference type="ARBA" id="ARBA00022989"/>
    </source>
</evidence>
<feature type="transmembrane region" description="Helical" evidence="8">
    <location>
        <begin position="330"/>
        <end position="352"/>
    </location>
</feature>
<feature type="domain" description="Major facilitator superfamily (MFS) profile" evidence="9">
    <location>
        <begin position="5"/>
        <end position="388"/>
    </location>
</feature>
<feature type="transmembrane region" description="Helical" evidence="8">
    <location>
        <begin position="71"/>
        <end position="91"/>
    </location>
</feature>
<keyword evidence="3 8" id="KW-0813">Transport</keyword>
<name>E3BJN1_9VIBR</name>
<dbReference type="CDD" id="cd17320">
    <property type="entry name" value="MFS_MdfA_MDR_like"/>
    <property type="match status" value="1"/>
</dbReference>
<dbReference type="InterPro" id="IPR020846">
    <property type="entry name" value="MFS_dom"/>
</dbReference>
<dbReference type="Gene3D" id="1.20.1720.10">
    <property type="entry name" value="Multidrug resistance protein D"/>
    <property type="match status" value="1"/>
</dbReference>
<dbReference type="GO" id="GO:0005886">
    <property type="term" value="C:plasma membrane"/>
    <property type="evidence" value="ECO:0007669"/>
    <property type="project" value="UniProtKB-SubCell"/>
</dbReference>
<feature type="transmembrane region" description="Helical" evidence="8">
    <location>
        <begin position="242"/>
        <end position="263"/>
    </location>
</feature>
<evidence type="ECO:0000313" key="10">
    <source>
        <dbReference type="EMBL" id="EFP96800.1"/>
    </source>
</evidence>
<reference evidence="10 11" key="1">
    <citation type="journal article" date="2012" name="Int. J. Syst. Evol. Microbiol.">
        <title>Vibrio caribbeanicus sp. nov., isolated from the marine sponge Scleritoderma cyanea.</title>
        <authorList>
            <person name="Hoffmann M."/>
            <person name="Monday S.R."/>
            <person name="Allard M.W."/>
            <person name="Strain E.A."/>
            <person name="Whittaker P."/>
            <person name="Naum M."/>
            <person name="McCarthy P.J."/>
            <person name="Lopez J.V."/>
            <person name="Fischer M."/>
            <person name="Brown E.W."/>
        </authorList>
    </citation>
    <scope>NUCLEOTIDE SEQUENCE [LARGE SCALE GENOMIC DNA]</scope>
    <source>
        <strain evidence="10 11">ATCC BAA-2122</strain>
    </source>
</reference>
<comment type="caution">
    <text evidence="10">The sequence shown here is derived from an EMBL/GenBank/DDBJ whole genome shotgun (WGS) entry which is preliminary data.</text>
</comment>
<feature type="transmembrane region" description="Helical" evidence="8">
    <location>
        <begin position="97"/>
        <end position="118"/>
    </location>
</feature>
<keyword evidence="7 8" id="KW-0472">Membrane</keyword>
<feature type="transmembrane region" description="Helical" evidence="8">
    <location>
        <begin position="358"/>
        <end position="379"/>
    </location>
</feature>
<dbReference type="InterPro" id="IPR011701">
    <property type="entry name" value="MFS"/>
</dbReference>
<comment type="subcellular location">
    <subcellularLocation>
        <location evidence="8">Cell inner membrane</location>
        <topology evidence="8">Multi-pass membrane protein</topology>
    </subcellularLocation>
    <subcellularLocation>
        <location evidence="1">Cell membrane</location>
        <topology evidence="1">Multi-pass membrane protein</topology>
    </subcellularLocation>
</comment>
<dbReference type="GO" id="GO:1990961">
    <property type="term" value="P:xenobiotic detoxification by transmembrane export across the plasma membrane"/>
    <property type="evidence" value="ECO:0007669"/>
    <property type="project" value="InterPro"/>
</dbReference>
<dbReference type="AlphaFoldDB" id="E3BJN1"/>
<dbReference type="PANTHER" id="PTHR23502">
    <property type="entry name" value="MAJOR FACILITATOR SUPERFAMILY"/>
    <property type="match status" value="1"/>
</dbReference>
<dbReference type="Pfam" id="PF07690">
    <property type="entry name" value="MFS_1"/>
    <property type="match status" value="1"/>
</dbReference>
<comment type="similarity">
    <text evidence="2 8">Belongs to the major facilitator superfamily. Bcr/CmlA family.</text>
</comment>
<evidence type="ECO:0000313" key="11">
    <source>
        <dbReference type="Proteomes" id="UP000002943"/>
    </source>
</evidence>
<feature type="transmembrane region" description="Helical" evidence="8">
    <location>
        <begin position="7"/>
        <end position="27"/>
    </location>
</feature>
<evidence type="ECO:0000256" key="1">
    <source>
        <dbReference type="ARBA" id="ARBA00004651"/>
    </source>
</evidence>
<feature type="transmembrane region" description="Helical" evidence="8">
    <location>
        <begin position="217"/>
        <end position="236"/>
    </location>
</feature>
<evidence type="ECO:0000259" key="9">
    <source>
        <dbReference type="PROSITE" id="PS50850"/>
    </source>
</evidence>
<dbReference type="OrthoDB" id="9814303at2"/>
<feature type="transmembrane region" description="Helical" evidence="8">
    <location>
        <begin position="160"/>
        <end position="180"/>
    </location>
</feature>
<dbReference type="NCBIfam" id="TIGR00710">
    <property type="entry name" value="efflux_Bcr_CflA"/>
    <property type="match status" value="1"/>
</dbReference>
<dbReference type="PROSITE" id="PS50850">
    <property type="entry name" value="MFS"/>
    <property type="match status" value="1"/>
</dbReference>